<keyword evidence="3" id="KW-1185">Reference proteome</keyword>
<reference evidence="2 3" key="1">
    <citation type="submission" date="2013-08" db="EMBL/GenBank/DDBJ databases">
        <authorList>
            <person name="Weinstock G."/>
            <person name="Sodergren E."/>
            <person name="Wylie T."/>
            <person name="Fulton L."/>
            <person name="Fulton R."/>
            <person name="Fronick C."/>
            <person name="O'Laughlin M."/>
            <person name="Godfrey J."/>
            <person name="Miner T."/>
            <person name="Herter B."/>
            <person name="Appelbaum E."/>
            <person name="Cordes M."/>
            <person name="Lek S."/>
            <person name="Wollam A."/>
            <person name="Pepin K.H."/>
            <person name="Palsikar V.B."/>
            <person name="Mitreva M."/>
            <person name="Wilson R.K."/>
        </authorList>
    </citation>
    <scope>NUCLEOTIDE SEQUENCE [LARGE SCALE GENOMIC DNA]</scope>
    <source>
        <strain evidence="2 3">ATCC 15930</strain>
    </source>
</reference>
<sequence>MRKKGKLTNGKRTKTYGLVGLNGPLRQGRSLWLPTLPKR</sequence>
<accession>A0A069QK31</accession>
<dbReference type="HOGENOM" id="CLU_3314625_0_0_10"/>
<gene>
    <name evidence="2" type="ORF">HMPREF1991_00687</name>
</gene>
<dbReference type="EMBL" id="JNGW01000023">
    <property type="protein sequence ID" value="KDR53213.1"/>
    <property type="molecule type" value="Genomic_DNA"/>
</dbReference>
<dbReference type="PATRIC" id="fig|1122985.7.peg.715"/>
<feature type="compositionally biased region" description="Basic residues" evidence="1">
    <location>
        <begin position="1"/>
        <end position="14"/>
    </location>
</feature>
<proteinExistence type="predicted"/>
<dbReference type="Proteomes" id="UP000027442">
    <property type="component" value="Unassembled WGS sequence"/>
</dbReference>
<evidence type="ECO:0000313" key="2">
    <source>
        <dbReference type="EMBL" id="KDR53213.1"/>
    </source>
</evidence>
<evidence type="ECO:0000313" key="3">
    <source>
        <dbReference type="Proteomes" id="UP000027442"/>
    </source>
</evidence>
<protein>
    <submittedName>
        <fullName evidence="2">Uncharacterized protein</fullName>
    </submittedName>
</protein>
<dbReference type="AlphaFoldDB" id="A0A069QK31"/>
<evidence type="ECO:0000256" key="1">
    <source>
        <dbReference type="SAM" id="MobiDB-lite"/>
    </source>
</evidence>
<organism evidence="2 3">
    <name type="scientific">Hoylesella loescheii DSM 19665 = JCM 12249 = ATCC 15930</name>
    <dbReference type="NCBI Taxonomy" id="1122985"/>
    <lineage>
        <taxon>Bacteria</taxon>
        <taxon>Pseudomonadati</taxon>
        <taxon>Bacteroidota</taxon>
        <taxon>Bacteroidia</taxon>
        <taxon>Bacteroidales</taxon>
        <taxon>Prevotellaceae</taxon>
        <taxon>Hoylesella</taxon>
    </lineage>
</organism>
<comment type="caution">
    <text evidence="2">The sequence shown here is derived from an EMBL/GenBank/DDBJ whole genome shotgun (WGS) entry which is preliminary data.</text>
</comment>
<name>A0A069QK31_HOYLO</name>
<feature type="region of interest" description="Disordered" evidence="1">
    <location>
        <begin position="1"/>
        <end position="21"/>
    </location>
</feature>